<gene>
    <name evidence="1" type="ORF">Y10_33240</name>
</gene>
<name>A0ABQ5MNH3_9FLAO</name>
<organism evidence="1 2">
    <name type="scientific">Neptunitalea lumnitzerae</name>
    <dbReference type="NCBI Taxonomy" id="2965509"/>
    <lineage>
        <taxon>Bacteria</taxon>
        <taxon>Pseudomonadati</taxon>
        <taxon>Bacteroidota</taxon>
        <taxon>Flavobacteriia</taxon>
        <taxon>Flavobacteriales</taxon>
        <taxon>Flavobacteriaceae</taxon>
        <taxon>Neptunitalea</taxon>
    </lineage>
</organism>
<evidence type="ECO:0000313" key="2">
    <source>
        <dbReference type="Proteomes" id="UP001143543"/>
    </source>
</evidence>
<dbReference type="Gene3D" id="2.60.40.1930">
    <property type="match status" value="1"/>
</dbReference>
<evidence type="ECO:0008006" key="3">
    <source>
        <dbReference type="Google" id="ProtNLM"/>
    </source>
</evidence>
<keyword evidence="2" id="KW-1185">Reference proteome</keyword>
<dbReference type="EMBL" id="BRVO01000006">
    <property type="protein sequence ID" value="GLB50956.1"/>
    <property type="molecule type" value="Genomic_DNA"/>
</dbReference>
<dbReference type="RefSeq" id="WP_281766594.1">
    <property type="nucleotide sequence ID" value="NZ_BRVO01000006.1"/>
</dbReference>
<proteinExistence type="predicted"/>
<dbReference type="Proteomes" id="UP001143543">
    <property type="component" value="Unassembled WGS sequence"/>
</dbReference>
<reference evidence="1" key="1">
    <citation type="submission" date="2022-07" db="EMBL/GenBank/DDBJ databases">
        <title>Taxonomy of Novel Oxalotrophic and Methylotrophic Bacteria.</title>
        <authorList>
            <person name="Sahin N."/>
            <person name="Tani A."/>
        </authorList>
    </citation>
    <scope>NUCLEOTIDE SEQUENCE</scope>
    <source>
        <strain evidence="1">Y10</strain>
    </source>
</reference>
<accession>A0ABQ5MNH3</accession>
<comment type="caution">
    <text evidence="1">The sequence shown here is derived from an EMBL/GenBank/DDBJ whole genome shotgun (WGS) entry which is preliminary data.</text>
</comment>
<sequence>MLKKIHFLILIIGLGVLPKANAQINNLINEEIFLHYNTASILTGETLYYKLYCYNKNNNNLSSLSKIAYVELISSDKESVAKQKISIKDGVGSGDFFIPTNISSGSYKVVAYTKAMLNNNKLFEGNLLIINPFKRLNTDKVIVDTTTTNVVITNVPLMNENLLETNKKKYLNREKVTISFDSSLLEDDEFLNGQYSISVRKFDALDTLTEVPTSSNFTQNIINTNNVGLKTFLPELRGEVISGTITNYNSLSDPTLALSSYGTQFDYELTEIDKEGHFNFILSNPSTSNKIALQLLENKPIIMSLDTVLINYNALNIETPYTINTKLSETIKQRSTANQIENVFFEVKQDTIPLEVINTENFYTTLEKTYILDEYTRFKSFKETIIEIIPELFLKKKKETYTLHLRDYENKASDEVFGETLVFVDGILLKDIHQLIEYGATRIDRIELVNKGYIYGDQLYYGVVSIFTKTQDFMPISTEEHPIYYADIIRPLMPKVYFNQKYGSTTKTKIPDYRYQLLWQPTVAPKTNKSLELYTSDIKGEYIISFQGFKSDGTPITINKPFTVE</sequence>
<protein>
    <recommendedName>
        <fullName evidence="3">Macroglobulin domain-containing protein</fullName>
    </recommendedName>
</protein>
<evidence type="ECO:0000313" key="1">
    <source>
        <dbReference type="EMBL" id="GLB50956.1"/>
    </source>
</evidence>